<keyword evidence="2" id="KW-1185">Reference proteome</keyword>
<gene>
    <name evidence="1" type="ORF">CRG98_015848</name>
</gene>
<protein>
    <submittedName>
        <fullName evidence="1">Uncharacterized protein</fullName>
    </submittedName>
</protein>
<dbReference type="EMBL" id="PGOL01000871">
    <property type="protein sequence ID" value="PKI63727.1"/>
    <property type="molecule type" value="Genomic_DNA"/>
</dbReference>
<comment type="caution">
    <text evidence="1">The sequence shown here is derived from an EMBL/GenBank/DDBJ whole genome shotgun (WGS) entry which is preliminary data.</text>
</comment>
<evidence type="ECO:0000313" key="1">
    <source>
        <dbReference type="EMBL" id="PKI63727.1"/>
    </source>
</evidence>
<evidence type="ECO:0000313" key="2">
    <source>
        <dbReference type="Proteomes" id="UP000233551"/>
    </source>
</evidence>
<dbReference type="AlphaFoldDB" id="A0A2I0K598"/>
<proteinExistence type="predicted"/>
<dbReference type="Proteomes" id="UP000233551">
    <property type="component" value="Unassembled WGS sequence"/>
</dbReference>
<sequence length="142" mass="16312">MNILFVHVNSPRRVATDATIFHGTIGIPTELKLVISFAWRKEGISFDTKDQLAFFECAFCPDVWDNKEQSSVADTTSTCLNMPNKASLLSLEEDRSWHLPVKSLKDLEISFFDVFLIAKYREALFTTWESSPLLRLKTDYRS</sequence>
<name>A0A2I0K598_PUNGR</name>
<accession>A0A2I0K598</accession>
<organism evidence="1 2">
    <name type="scientific">Punica granatum</name>
    <name type="common">Pomegranate</name>
    <dbReference type="NCBI Taxonomy" id="22663"/>
    <lineage>
        <taxon>Eukaryota</taxon>
        <taxon>Viridiplantae</taxon>
        <taxon>Streptophyta</taxon>
        <taxon>Embryophyta</taxon>
        <taxon>Tracheophyta</taxon>
        <taxon>Spermatophyta</taxon>
        <taxon>Magnoliopsida</taxon>
        <taxon>eudicotyledons</taxon>
        <taxon>Gunneridae</taxon>
        <taxon>Pentapetalae</taxon>
        <taxon>rosids</taxon>
        <taxon>malvids</taxon>
        <taxon>Myrtales</taxon>
        <taxon>Lythraceae</taxon>
        <taxon>Punica</taxon>
    </lineage>
</organism>
<reference evidence="1 2" key="1">
    <citation type="submission" date="2017-11" db="EMBL/GenBank/DDBJ databases">
        <title>De-novo sequencing of pomegranate (Punica granatum L.) genome.</title>
        <authorList>
            <person name="Akparov Z."/>
            <person name="Amiraslanov A."/>
            <person name="Hajiyeva S."/>
            <person name="Abbasov M."/>
            <person name="Kaur K."/>
            <person name="Hamwieh A."/>
            <person name="Solovyev V."/>
            <person name="Salamov A."/>
            <person name="Braich B."/>
            <person name="Kosarev P."/>
            <person name="Mahmoud A."/>
            <person name="Hajiyev E."/>
            <person name="Babayeva S."/>
            <person name="Izzatullayeva V."/>
            <person name="Mammadov A."/>
            <person name="Mammadov A."/>
            <person name="Sharifova S."/>
            <person name="Ojaghi J."/>
            <person name="Eynullazada K."/>
            <person name="Bayramov B."/>
            <person name="Abdulazimova A."/>
            <person name="Shahmuradov I."/>
        </authorList>
    </citation>
    <scope>NUCLEOTIDE SEQUENCE [LARGE SCALE GENOMIC DNA]</scope>
    <source>
        <strain evidence="2">cv. AG2017</strain>
        <tissue evidence="1">Leaf</tissue>
    </source>
</reference>